<feature type="transmembrane region" description="Helical" evidence="10">
    <location>
        <begin position="72"/>
        <end position="92"/>
    </location>
</feature>
<dbReference type="PANTHER" id="PTHR43394">
    <property type="entry name" value="ATP-DEPENDENT PERMEASE MDL1, MITOCHONDRIAL"/>
    <property type="match status" value="1"/>
</dbReference>
<reference evidence="13 14" key="1">
    <citation type="submission" date="2019-12" db="EMBL/GenBank/DDBJ databases">
        <title>Paenibacillus sp. nov. sp. isolated from soil.</title>
        <authorList>
            <person name="Kim J."/>
            <person name="Jeong S.E."/>
            <person name="Jung H.S."/>
            <person name="Jeon C.O."/>
        </authorList>
    </citation>
    <scope>NUCLEOTIDE SEQUENCE [LARGE SCALE GENOMIC DNA]</scope>
    <source>
        <strain evidence="13 14">5J-6</strain>
    </source>
</reference>
<keyword evidence="7 13" id="KW-0067">ATP-binding</keyword>
<proteinExistence type="predicted"/>
<evidence type="ECO:0000256" key="5">
    <source>
        <dbReference type="ARBA" id="ARBA00022741"/>
    </source>
</evidence>
<keyword evidence="8 10" id="KW-1133">Transmembrane helix</keyword>
<dbReference type="Proteomes" id="UP000481087">
    <property type="component" value="Unassembled WGS sequence"/>
</dbReference>
<evidence type="ECO:0000256" key="8">
    <source>
        <dbReference type="ARBA" id="ARBA00022989"/>
    </source>
</evidence>
<feature type="transmembrane region" description="Helical" evidence="10">
    <location>
        <begin position="146"/>
        <end position="165"/>
    </location>
</feature>
<dbReference type="Pfam" id="PF00005">
    <property type="entry name" value="ABC_tran"/>
    <property type="match status" value="1"/>
</dbReference>
<keyword evidence="2" id="KW-0813">Transport</keyword>
<dbReference type="PROSITE" id="PS50929">
    <property type="entry name" value="ABC_TM1F"/>
    <property type="match status" value="1"/>
</dbReference>
<evidence type="ECO:0000256" key="2">
    <source>
        <dbReference type="ARBA" id="ARBA00022448"/>
    </source>
</evidence>
<evidence type="ECO:0000256" key="9">
    <source>
        <dbReference type="ARBA" id="ARBA00023136"/>
    </source>
</evidence>
<dbReference type="InterPro" id="IPR017871">
    <property type="entry name" value="ABC_transporter-like_CS"/>
</dbReference>
<accession>A0A6L8UZJ9</accession>
<gene>
    <name evidence="13" type="ORF">GQF01_16215</name>
</gene>
<dbReference type="FunFam" id="3.40.50.300:FF:000299">
    <property type="entry name" value="ABC transporter ATP-binding protein/permease"/>
    <property type="match status" value="1"/>
</dbReference>
<comment type="subcellular location">
    <subcellularLocation>
        <location evidence="1">Cell membrane</location>
        <topology evidence="1">Multi-pass membrane protein</topology>
    </subcellularLocation>
</comment>
<dbReference type="PROSITE" id="PS50893">
    <property type="entry name" value="ABC_TRANSPORTER_2"/>
    <property type="match status" value="1"/>
</dbReference>
<dbReference type="GO" id="GO:0016887">
    <property type="term" value="F:ATP hydrolysis activity"/>
    <property type="evidence" value="ECO:0007669"/>
    <property type="project" value="InterPro"/>
</dbReference>
<dbReference type="PROSITE" id="PS00211">
    <property type="entry name" value="ABC_TRANSPORTER_1"/>
    <property type="match status" value="1"/>
</dbReference>
<comment type="caution">
    <text evidence="13">The sequence shown here is derived from an EMBL/GenBank/DDBJ whole genome shotgun (WGS) entry which is preliminary data.</text>
</comment>
<evidence type="ECO:0000256" key="10">
    <source>
        <dbReference type="SAM" id="Phobius"/>
    </source>
</evidence>
<dbReference type="EMBL" id="WTUZ01000020">
    <property type="protein sequence ID" value="MZQ83658.1"/>
    <property type="molecule type" value="Genomic_DNA"/>
</dbReference>
<evidence type="ECO:0000256" key="4">
    <source>
        <dbReference type="ARBA" id="ARBA00022692"/>
    </source>
</evidence>
<dbReference type="RefSeq" id="WP_161407799.1">
    <property type="nucleotide sequence ID" value="NZ_WTUZ01000020.1"/>
</dbReference>
<keyword evidence="5" id="KW-0547">Nucleotide-binding</keyword>
<dbReference type="GO" id="GO:0005886">
    <property type="term" value="C:plasma membrane"/>
    <property type="evidence" value="ECO:0007669"/>
    <property type="project" value="UniProtKB-SubCell"/>
</dbReference>
<dbReference type="Gene3D" id="1.20.1560.10">
    <property type="entry name" value="ABC transporter type 1, transmembrane domain"/>
    <property type="match status" value="1"/>
</dbReference>
<keyword evidence="6" id="KW-0645">Protease</keyword>
<dbReference type="Pfam" id="PF00664">
    <property type="entry name" value="ABC_membrane"/>
    <property type="match status" value="1"/>
</dbReference>
<dbReference type="InterPro" id="IPR003439">
    <property type="entry name" value="ABC_transporter-like_ATP-bd"/>
</dbReference>
<dbReference type="InterPro" id="IPR039421">
    <property type="entry name" value="Type_1_exporter"/>
</dbReference>
<dbReference type="AlphaFoldDB" id="A0A6L8UZJ9"/>
<name>A0A6L8UZJ9_9BACL</name>
<dbReference type="InterPro" id="IPR011527">
    <property type="entry name" value="ABC1_TM_dom"/>
</dbReference>
<feature type="domain" description="ABC transporter" evidence="11">
    <location>
        <begin position="358"/>
        <end position="594"/>
    </location>
</feature>
<keyword evidence="9 10" id="KW-0472">Membrane</keyword>
<dbReference type="GO" id="GO:0015421">
    <property type="term" value="F:ABC-type oligopeptide transporter activity"/>
    <property type="evidence" value="ECO:0007669"/>
    <property type="project" value="TreeGrafter"/>
</dbReference>
<keyword evidence="6" id="KW-0788">Thiol protease</keyword>
<keyword evidence="6" id="KW-0378">Hydrolase</keyword>
<sequence length="601" mass="66771">MGYIIHYLKKLYAYSGNKLIISVIGMVVISLLDGAGVFLLLPIISASGIASVNTGASPIAGLLTFLQSFPKALGLPLILGMFVVLMLGQNWLQRFLTIREATIQQKFLRHLRLDTYTALMQSNWVFFIKRRKSDLINSLTTELTRVGFGTTLILQLIASVIFTLIQIGLAFWLSPVMTLFVLAFGFILTLFSRRFIKSAKSLGGQTSELSQSFLAGITDQLGGMKDIKSNTLEGSRLAWFHSLTQKIMNEQVDYIKLRSASQFFYKAASALLIASFIYLSVTLFHTKVEQLLLIIVIFSRLWPRFTSIQSNMEQIASSIPAFRSLLQLQEEFASAKEFHTENKQDSQAISPIAVKYGIECRNVSFRYNRNEPTYALTDINLHIPALQMTAIVGRSGSGKSTLVDIIMGLMQPEVGQVLIDGEPLQDDKILSLRKSISYVSQDPFLFHASIRENLLMISPEASEGQMWEALEFSAADEFVRKLPQGLDTIIGDRGVRFSGGERQRLVLARAILRKPSILVLDEATSALDTENEAGIQEALDLLKGKITLVVIAHRLSTIRNADQVIVLDQGSVIQQGDYDQLAAEREGQFSNLLGNQLVVSS</sequence>
<evidence type="ECO:0000313" key="14">
    <source>
        <dbReference type="Proteomes" id="UP000481087"/>
    </source>
</evidence>
<evidence type="ECO:0000256" key="6">
    <source>
        <dbReference type="ARBA" id="ARBA00022807"/>
    </source>
</evidence>
<feature type="transmembrane region" description="Helical" evidence="10">
    <location>
        <begin position="20"/>
        <end position="41"/>
    </location>
</feature>
<evidence type="ECO:0000259" key="11">
    <source>
        <dbReference type="PROSITE" id="PS50893"/>
    </source>
</evidence>
<evidence type="ECO:0000256" key="3">
    <source>
        <dbReference type="ARBA" id="ARBA00022475"/>
    </source>
</evidence>
<dbReference type="Gene3D" id="3.40.50.300">
    <property type="entry name" value="P-loop containing nucleotide triphosphate hydrolases"/>
    <property type="match status" value="1"/>
</dbReference>
<dbReference type="GO" id="GO:0005524">
    <property type="term" value="F:ATP binding"/>
    <property type="evidence" value="ECO:0007669"/>
    <property type="project" value="UniProtKB-KW"/>
</dbReference>
<dbReference type="InterPro" id="IPR027417">
    <property type="entry name" value="P-loop_NTPase"/>
</dbReference>
<keyword evidence="3" id="KW-1003">Cell membrane</keyword>
<dbReference type="InterPro" id="IPR003593">
    <property type="entry name" value="AAA+_ATPase"/>
</dbReference>
<dbReference type="SUPFAM" id="SSF52540">
    <property type="entry name" value="P-loop containing nucleoside triphosphate hydrolases"/>
    <property type="match status" value="1"/>
</dbReference>
<dbReference type="InterPro" id="IPR036640">
    <property type="entry name" value="ABC1_TM_sf"/>
</dbReference>
<evidence type="ECO:0000256" key="1">
    <source>
        <dbReference type="ARBA" id="ARBA00004651"/>
    </source>
</evidence>
<organism evidence="13 14">
    <name type="scientific">Paenibacillus silvestris</name>
    <dbReference type="NCBI Taxonomy" id="2606219"/>
    <lineage>
        <taxon>Bacteria</taxon>
        <taxon>Bacillati</taxon>
        <taxon>Bacillota</taxon>
        <taxon>Bacilli</taxon>
        <taxon>Bacillales</taxon>
        <taxon>Paenibacillaceae</taxon>
        <taxon>Paenibacillus</taxon>
    </lineage>
</organism>
<dbReference type="GO" id="GO:0008234">
    <property type="term" value="F:cysteine-type peptidase activity"/>
    <property type="evidence" value="ECO:0007669"/>
    <property type="project" value="UniProtKB-KW"/>
</dbReference>
<dbReference type="SUPFAM" id="SSF90123">
    <property type="entry name" value="ABC transporter transmembrane region"/>
    <property type="match status" value="1"/>
</dbReference>
<feature type="domain" description="ABC transmembrane type-1" evidence="12">
    <location>
        <begin position="20"/>
        <end position="317"/>
    </location>
</feature>
<dbReference type="SMART" id="SM00382">
    <property type="entry name" value="AAA"/>
    <property type="match status" value="1"/>
</dbReference>
<evidence type="ECO:0000313" key="13">
    <source>
        <dbReference type="EMBL" id="MZQ83658.1"/>
    </source>
</evidence>
<protein>
    <submittedName>
        <fullName evidence="13">ATP-binding cassette domain-containing protein</fullName>
    </submittedName>
</protein>
<feature type="transmembrane region" description="Helical" evidence="10">
    <location>
        <begin position="171"/>
        <end position="191"/>
    </location>
</feature>
<feature type="transmembrane region" description="Helical" evidence="10">
    <location>
        <begin position="263"/>
        <end position="284"/>
    </location>
</feature>
<dbReference type="PANTHER" id="PTHR43394:SF1">
    <property type="entry name" value="ATP-BINDING CASSETTE SUB-FAMILY B MEMBER 10, MITOCHONDRIAL"/>
    <property type="match status" value="1"/>
</dbReference>
<evidence type="ECO:0000259" key="12">
    <source>
        <dbReference type="PROSITE" id="PS50929"/>
    </source>
</evidence>
<keyword evidence="4 10" id="KW-0812">Transmembrane</keyword>
<keyword evidence="14" id="KW-1185">Reference proteome</keyword>
<evidence type="ECO:0000256" key="7">
    <source>
        <dbReference type="ARBA" id="ARBA00022840"/>
    </source>
</evidence>